<dbReference type="CDD" id="cd07185">
    <property type="entry name" value="OmpA_C-like"/>
    <property type="match status" value="1"/>
</dbReference>
<keyword evidence="8 10" id="KW-0472">Membrane</keyword>
<dbReference type="PRINTS" id="PR01021">
    <property type="entry name" value="OMPADOMAIN"/>
</dbReference>
<dbReference type="RefSeq" id="WP_107939166.1">
    <property type="nucleotide sequence ID" value="NZ_QANS01000002.1"/>
</dbReference>
<dbReference type="OrthoDB" id="9782229at2"/>
<evidence type="ECO:0000256" key="6">
    <source>
        <dbReference type="ARBA" id="ARBA00023065"/>
    </source>
</evidence>
<dbReference type="InterPro" id="IPR027385">
    <property type="entry name" value="Beta-barrel_OMP"/>
</dbReference>
<dbReference type="InterPro" id="IPR006690">
    <property type="entry name" value="OMPA-like_CS"/>
</dbReference>
<evidence type="ECO:0000313" key="14">
    <source>
        <dbReference type="Proteomes" id="UP000244248"/>
    </source>
</evidence>
<keyword evidence="5 11" id="KW-0732">Signal</keyword>
<dbReference type="InterPro" id="IPR003367">
    <property type="entry name" value="Thrombospondin_3-like_rpt"/>
</dbReference>
<dbReference type="InterPro" id="IPR006664">
    <property type="entry name" value="OMP_bac"/>
</dbReference>
<evidence type="ECO:0000256" key="9">
    <source>
        <dbReference type="ARBA" id="ARBA00023237"/>
    </source>
</evidence>
<dbReference type="InterPro" id="IPR050330">
    <property type="entry name" value="Bact_OuterMem_StrucFunc"/>
</dbReference>
<dbReference type="Pfam" id="PF13505">
    <property type="entry name" value="OMP_b-brl"/>
    <property type="match status" value="1"/>
</dbReference>
<accession>A0A2T5MHB9</accession>
<comment type="caution">
    <text evidence="13">The sequence shown here is derived from an EMBL/GenBank/DDBJ whole genome shotgun (WGS) entry which is preliminary data.</text>
</comment>
<dbReference type="GO" id="GO:0046930">
    <property type="term" value="C:pore complex"/>
    <property type="evidence" value="ECO:0007669"/>
    <property type="project" value="UniProtKB-KW"/>
</dbReference>
<dbReference type="SUPFAM" id="SSF103647">
    <property type="entry name" value="TSP type-3 repeat"/>
    <property type="match status" value="2"/>
</dbReference>
<name>A0A2T5MHB9_9GAMM</name>
<feature type="domain" description="OmpA-like" evidence="12">
    <location>
        <begin position="456"/>
        <end position="571"/>
    </location>
</feature>
<dbReference type="GO" id="GO:0006811">
    <property type="term" value="P:monoatomic ion transport"/>
    <property type="evidence" value="ECO:0007669"/>
    <property type="project" value="UniProtKB-KW"/>
</dbReference>
<dbReference type="GO" id="GO:0009279">
    <property type="term" value="C:cell outer membrane"/>
    <property type="evidence" value="ECO:0007669"/>
    <property type="project" value="UniProtKB-SubCell"/>
</dbReference>
<evidence type="ECO:0000256" key="10">
    <source>
        <dbReference type="PROSITE-ProRule" id="PRU00473"/>
    </source>
</evidence>
<evidence type="ECO:0000256" key="11">
    <source>
        <dbReference type="SAM" id="SignalP"/>
    </source>
</evidence>
<dbReference type="SUPFAM" id="SSF103088">
    <property type="entry name" value="OmpA-like"/>
    <property type="match status" value="1"/>
</dbReference>
<dbReference type="Gene3D" id="2.40.160.20">
    <property type="match status" value="1"/>
</dbReference>
<dbReference type="AlphaFoldDB" id="A0A2T5MHB9"/>
<feature type="chain" id="PRO_5015722592" description="OmpA-like domain-containing protein" evidence="11">
    <location>
        <begin position="23"/>
        <end position="571"/>
    </location>
</feature>
<dbReference type="PANTHER" id="PTHR30329:SF21">
    <property type="entry name" value="LIPOPROTEIN YIAD-RELATED"/>
    <property type="match status" value="1"/>
</dbReference>
<dbReference type="SUPFAM" id="SSF56925">
    <property type="entry name" value="OMPA-like"/>
    <property type="match status" value="1"/>
</dbReference>
<feature type="signal peptide" evidence="11">
    <location>
        <begin position="1"/>
        <end position="22"/>
    </location>
</feature>
<proteinExistence type="predicted"/>
<dbReference type="InterPro" id="IPR036737">
    <property type="entry name" value="OmpA-like_sf"/>
</dbReference>
<evidence type="ECO:0000256" key="5">
    <source>
        <dbReference type="ARBA" id="ARBA00022729"/>
    </source>
</evidence>
<dbReference type="PANTHER" id="PTHR30329">
    <property type="entry name" value="STATOR ELEMENT OF FLAGELLAR MOTOR COMPLEX"/>
    <property type="match status" value="1"/>
</dbReference>
<reference evidence="13 14" key="1">
    <citation type="submission" date="2018-04" db="EMBL/GenBank/DDBJ databases">
        <title>Novel species isolated from glacier.</title>
        <authorList>
            <person name="Liu Q."/>
            <person name="Xin Y.-H."/>
        </authorList>
    </citation>
    <scope>NUCLEOTIDE SEQUENCE [LARGE SCALE GENOMIC DNA]</scope>
    <source>
        <strain evidence="13 14">GT1R17</strain>
    </source>
</reference>
<evidence type="ECO:0000256" key="4">
    <source>
        <dbReference type="ARBA" id="ARBA00022692"/>
    </source>
</evidence>
<evidence type="ECO:0000256" key="3">
    <source>
        <dbReference type="ARBA" id="ARBA00022452"/>
    </source>
</evidence>
<gene>
    <name evidence="13" type="ORF">CJD38_04660</name>
</gene>
<keyword evidence="3" id="KW-1134">Transmembrane beta strand</keyword>
<dbReference type="GO" id="GO:0007155">
    <property type="term" value="P:cell adhesion"/>
    <property type="evidence" value="ECO:0007669"/>
    <property type="project" value="InterPro"/>
</dbReference>
<keyword evidence="2" id="KW-0813">Transport</keyword>
<evidence type="ECO:0000256" key="2">
    <source>
        <dbReference type="ARBA" id="ARBA00022448"/>
    </source>
</evidence>
<dbReference type="InterPro" id="IPR011250">
    <property type="entry name" value="OMP/PagP_B-barrel"/>
</dbReference>
<dbReference type="InterPro" id="IPR006665">
    <property type="entry name" value="OmpA-like"/>
</dbReference>
<comment type="subcellular location">
    <subcellularLocation>
        <location evidence="1">Cell outer membrane</location>
        <topology evidence="1">Multi-pass membrane protein</topology>
    </subcellularLocation>
</comment>
<organism evidence="13 14">
    <name type="scientific">Stenotrophobium rhamnosiphilum</name>
    <dbReference type="NCBI Taxonomy" id="2029166"/>
    <lineage>
        <taxon>Bacteria</taxon>
        <taxon>Pseudomonadati</taxon>
        <taxon>Pseudomonadota</taxon>
        <taxon>Gammaproteobacteria</taxon>
        <taxon>Nevskiales</taxon>
        <taxon>Nevskiaceae</taxon>
        <taxon>Stenotrophobium</taxon>
    </lineage>
</organism>
<keyword evidence="14" id="KW-1185">Reference proteome</keyword>
<dbReference type="Proteomes" id="UP000244248">
    <property type="component" value="Unassembled WGS sequence"/>
</dbReference>
<dbReference type="Gene3D" id="4.10.1080.10">
    <property type="entry name" value="TSP type-3 repeat"/>
    <property type="match status" value="1"/>
</dbReference>
<dbReference type="PRINTS" id="PR01023">
    <property type="entry name" value="NAFLGMOTY"/>
</dbReference>
<evidence type="ECO:0000256" key="7">
    <source>
        <dbReference type="ARBA" id="ARBA00023114"/>
    </source>
</evidence>
<keyword evidence="4" id="KW-0812">Transmembrane</keyword>
<dbReference type="PROSITE" id="PS01068">
    <property type="entry name" value="OMPA_1"/>
    <property type="match status" value="1"/>
</dbReference>
<dbReference type="Pfam" id="PF02412">
    <property type="entry name" value="TSP_3"/>
    <property type="match status" value="5"/>
</dbReference>
<dbReference type="Gene3D" id="3.30.1330.60">
    <property type="entry name" value="OmpA-like domain"/>
    <property type="match status" value="1"/>
</dbReference>
<dbReference type="EMBL" id="QANS01000002">
    <property type="protein sequence ID" value="PTU31976.1"/>
    <property type="molecule type" value="Genomic_DNA"/>
</dbReference>
<evidence type="ECO:0000313" key="13">
    <source>
        <dbReference type="EMBL" id="PTU31976.1"/>
    </source>
</evidence>
<protein>
    <recommendedName>
        <fullName evidence="12">OmpA-like domain-containing protein</fullName>
    </recommendedName>
</protein>
<dbReference type="Pfam" id="PF00691">
    <property type="entry name" value="OmpA"/>
    <property type="match status" value="1"/>
</dbReference>
<dbReference type="GO" id="GO:0015288">
    <property type="term" value="F:porin activity"/>
    <property type="evidence" value="ECO:0007669"/>
    <property type="project" value="UniProtKB-KW"/>
</dbReference>
<keyword evidence="7" id="KW-0626">Porin</keyword>
<keyword evidence="6" id="KW-0406">Ion transport</keyword>
<evidence type="ECO:0000259" key="12">
    <source>
        <dbReference type="PROSITE" id="PS51123"/>
    </source>
</evidence>
<dbReference type="PROSITE" id="PS51123">
    <property type="entry name" value="OMPA_2"/>
    <property type="match status" value="1"/>
</dbReference>
<evidence type="ECO:0000256" key="8">
    <source>
        <dbReference type="ARBA" id="ARBA00023136"/>
    </source>
</evidence>
<evidence type="ECO:0000256" key="1">
    <source>
        <dbReference type="ARBA" id="ARBA00004571"/>
    </source>
</evidence>
<keyword evidence="9" id="KW-0998">Cell outer membrane</keyword>
<sequence length="571" mass="59539">MTIKFQKVFALAALGMAVTAYSGVTAAAQADPGWYFGIEGFSSKVKDADGTATTTATNTVAPVGGVCPAGSTAVLGGLLDPLNVLIPSGLTALTLCVIAPAGGTPGSSTTQTVTAPTSATFKNSFGGGFSLGYMFNGGFRPELNFAYTQNDLKTFALGGTDVPVNNTTITAYRAMANAWFDFDFGIPVTPYLGGGVGAQLSKLESDGSSANDTTFTYQLGGGVNFWATSKLALSLDYRYVVAGQPTFETTTVVGGSATHTSQQSDYKAQQIGVGLKYLFGEFGRDVGDKDGDGVPDRLDKCPNTPKGVQVNLEGCPLDTDGDGVPDYLDKCPGTAKGAVVNAEGCVLDSDGDGVPDYLDKCPNTPKGVQVDANGCPSADSDGDGVPDYLDKCPKTPVGQKVGPDGCPLDSDGDGIPDDQDECPNTPAGAKVLPNGCALKGDCRRPRPGEQVDEHGCAVEHSFILKGVKFEFDSDRLTPAAKEILNQVGETLKAYPEVNVEVQGHTDYIGTDAYNLGLSEKRAIAVKVYLSGKGVDVKRLSPVGYGKTRPIDTNETEAGRENNRRVELKVLE</sequence>
<dbReference type="InterPro" id="IPR028974">
    <property type="entry name" value="TSP_type-3_rpt"/>
</dbReference>
<dbReference type="GO" id="GO:0005509">
    <property type="term" value="F:calcium ion binding"/>
    <property type="evidence" value="ECO:0007669"/>
    <property type="project" value="InterPro"/>
</dbReference>